<dbReference type="GO" id="GO:0005886">
    <property type="term" value="C:plasma membrane"/>
    <property type="evidence" value="ECO:0007669"/>
    <property type="project" value="UniProtKB-SubCell"/>
</dbReference>
<keyword evidence="9 10" id="KW-0472">Membrane</keyword>
<evidence type="ECO:0000313" key="12">
    <source>
        <dbReference type="Proteomes" id="UP000198640"/>
    </source>
</evidence>
<evidence type="ECO:0000256" key="6">
    <source>
        <dbReference type="ARBA" id="ARBA00022968"/>
    </source>
</evidence>
<dbReference type="SUPFAM" id="SSF110111">
    <property type="entry name" value="Ctag/Cox11"/>
    <property type="match status" value="1"/>
</dbReference>
<evidence type="ECO:0000256" key="4">
    <source>
        <dbReference type="ARBA" id="ARBA00015384"/>
    </source>
</evidence>
<feature type="transmembrane region" description="Helical" evidence="10">
    <location>
        <begin position="12"/>
        <end position="31"/>
    </location>
</feature>
<dbReference type="PIRSF" id="PIRSF005413">
    <property type="entry name" value="COX11"/>
    <property type="match status" value="1"/>
</dbReference>
<dbReference type="Proteomes" id="UP000198640">
    <property type="component" value="Unassembled WGS sequence"/>
</dbReference>
<evidence type="ECO:0000256" key="9">
    <source>
        <dbReference type="ARBA" id="ARBA00023136"/>
    </source>
</evidence>
<comment type="similarity">
    <text evidence="3">Belongs to the COX11/CtaG family.</text>
</comment>
<accession>A0A1H3IL61</accession>
<keyword evidence="7 10" id="KW-1133">Transmembrane helix</keyword>
<dbReference type="InterPro" id="IPR007533">
    <property type="entry name" value="Cyt_c_oxidase_assmbl_CtaG"/>
</dbReference>
<keyword evidence="12" id="KW-1185">Reference proteome</keyword>
<protein>
    <recommendedName>
        <fullName evidence="4">Cytochrome c oxidase assembly protein CtaG</fullName>
    </recommendedName>
</protein>
<comment type="subcellular location">
    <subcellularLocation>
        <location evidence="2">Cell inner membrane</location>
        <topology evidence="2">Single-pass type II membrane protein</topology>
        <orientation evidence="2">Periplasmic side</orientation>
    </subcellularLocation>
</comment>
<evidence type="ECO:0000256" key="5">
    <source>
        <dbReference type="ARBA" id="ARBA00022692"/>
    </source>
</evidence>
<dbReference type="Gene3D" id="2.60.370.10">
    <property type="entry name" value="Ctag/Cox11"/>
    <property type="match status" value="1"/>
</dbReference>
<evidence type="ECO:0000256" key="2">
    <source>
        <dbReference type="ARBA" id="ARBA00004382"/>
    </source>
</evidence>
<dbReference type="InterPro" id="IPR023471">
    <property type="entry name" value="CtaG/Cox11_dom_sf"/>
</dbReference>
<organism evidence="11 12">
    <name type="scientific">Nitrosomonas halophila</name>
    <dbReference type="NCBI Taxonomy" id="44576"/>
    <lineage>
        <taxon>Bacteria</taxon>
        <taxon>Pseudomonadati</taxon>
        <taxon>Pseudomonadota</taxon>
        <taxon>Betaproteobacteria</taxon>
        <taxon>Nitrosomonadales</taxon>
        <taxon>Nitrosomonadaceae</taxon>
        <taxon>Nitrosomonas</taxon>
    </lineage>
</organism>
<name>A0A1H3IL61_9PROT</name>
<dbReference type="GO" id="GO:0005507">
    <property type="term" value="F:copper ion binding"/>
    <property type="evidence" value="ECO:0007669"/>
    <property type="project" value="InterPro"/>
</dbReference>
<proteinExistence type="inferred from homology"/>
<comment type="function">
    <text evidence="1">Exerts its effect at some terminal stage of cytochrome c oxidase synthesis, probably by being involved in the insertion of the copper B into subunit I.</text>
</comment>
<evidence type="ECO:0000256" key="1">
    <source>
        <dbReference type="ARBA" id="ARBA00004007"/>
    </source>
</evidence>
<reference evidence="11 12" key="1">
    <citation type="submission" date="2016-10" db="EMBL/GenBank/DDBJ databases">
        <authorList>
            <person name="de Groot N.N."/>
        </authorList>
    </citation>
    <scope>NUCLEOTIDE SEQUENCE [LARGE SCALE GENOMIC DNA]</scope>
    <source>
        <strain evidence="11 12">Nm1</strain>
    </source>
</reference>
<dbReference type="Pfam" id="PF04442">
    <property type="entry name" value="CtaG_Cox11"/>
    <property type="match status" value="1"/>
</dbReference>
<dbReference type="STRING" id="44576.SAMN05421881_102710"/>
<evidence type="ECO:0000256" key="8">
    <source>
        <dbReference type="ARBA" id="ARBA00023008"/>
    </source>
</evidence>
<dbReference type="OrthoDB" id="9804841at2"/>
<gene>
    <name evidence="11" type="ORF">SAMN05421881_102710</name>
</gene>
<dbReference type="PANTHER" id="PTHR21320">
    <property type="entry name" value="CYTOCHROME C OXIDASE ASSEMBLY PROTEIN COX11-RELATED"/>
    <property type="match status" value="1"/>
</dbReference>
<dbReference type="NCBIfam" id="NF003465">
    <property type="entry name" value="PRK05089.1"/>
    <property type="match status" value="1"/>
</dbReference>
<keyword evidence="5 10" id="KW-0812">Transmembrane</keyword>
<evidence type="ECO:0000256" key="10">
    <source>
        <dbReference type="SAM" id="Phobius"/>
    </source>
</evidence>
<evidence type="ECO:0000313" key="11">
    <source>
        <dbReference type="EMBL" id="SDY27818.1"/>
    </source>
</evidence>
<evidence type="ECO:0000256" key="3">
    <source>
        <dbReference type="ARBA" id="ARBA00009620"/>
    </source>
</evidence>
<dbReference type="RefSeq" id="WP_090413952.1">
    <property type="nucleotide sequence ID" value="NZ_FNOY01000027.1"/>
</dbReference>
<dbReference type="AlphaFoldDB" id="A0A1H3IL61"/>
<sequence length="175" mass="20124">MKQDVTNTNTELLKRLLIFSVIMFGFGYALVPLYEKFCEVTGITELQRPDALSKTVKVDESRLINVQLDANVRGLPWKFKPLQSSVRMHPGQSVEVIYEISNESDSDQIGQAIPSYTPRNLERYMRKFECFCFTKQELKAGEVRQVPVKFVIDPEIPTDISTVTISYTFFSLKKE</sequence>
<keyword evidence="6" id="KW-0735">Signal-anchor</keyword>
<dbReference type="PANTHER" id="PTHR21320:SF3">
    <property type="entry name" value="CYTOCHROME C OXIDASE ASSEMBLY PROTEIN COX11, MITOCHONDRIAL-RELATED"/>
    <property type="match status" value="1"/>
</dbReference>
<evidence type="ECO:0000256" key="7">
    <source>
        <dbReference type="ARBA" id="ARBA00022989"/>
    </source>
</evidence>
<keyword evidence="8" id="KW-0186">Copper</keyword>
<dbReference type="EMBL" id="FNOY01000027">
    <property type="protein sequence ID" value="SDY27818.1"/>
    <property type="molecule type" value="Genomic_DNA"/>
</dbReference>